<dbReference type="InterPro" id="IPR045584">
    <property type="entry name" value="Pilin-like"/>
</dbReference>
<evidence type="ECO:0000313" key="3">
    <source>
        <dbReference type="Proteomes" id="UP001302274"/>
    </source>
</evidence>
<gene>
    <name evidence="2" type="ORF">SHI21_02155</name>
</gene>
<dbReference type="Proteomes" id="UP001302274">
    <property type="component" value="Unassembled WGS sequence"/>
</dbReference>
<dbReference type="InterPro" id="IPR012902">
    <property type="entry name" value="N_methyl_site"/>
</dbReference>
<protein>
    <submittedName>
        <fullName evidence="2">Prepilin-type N-terminal cleavage/methylation domain-containing protein</fullName>
    </submittedName>
</protein>
<keyword evidence="1" id="KW-0812">Transmembrane</keyword>
<keyword evidence="1" id="KW-0472">Membrane</keyword>
<reference evidence="2 3" key="1">
    <citation type="submission" date="2023-11" db="EMBL/GenBank/DDBJ databases">
        <title>A Novel Polar Bacteriovorax (B. antarcticus) Isolated from the Biocrust in Antarctica.</title>
        <authorList>
            <person name="Mun W."/>
            <person name="Choi S.Y."/>
            <person name="Mitchell R.J."/>
        </authorList>
    </citation>
    <scope>NUCLEOTIDE SEQUENCE [LARGE SCALE GENOMIC DNA]</scope>
    <source>
        <strain evidence="2 3">PP10</strain>
    </source>
</reference>
<comment type="caution">
    <text evidence="2">The sequence shown here is derived from an EMBL/GenBank/DDBJ whole genome shotgun (WGS) entry which is preliminary data.</text>
</comment>
<dbReference type="SUPFAM" id="SSF54523">
    <property type="entry name" value="Pili subunits"/>
    <property type="match status" value="1"/>
</dbReference>
<accession>A0ABU5VPL1</accession>
<sequence length="414" mass="43659">MKKLIRNNKGFTLVELLIAGGIAGGIALVAVTSLRNTRQASNITVVASESSTLKSLIAAQLVNPQGCKKTFPTDTLIVRNNIQIFSSGGAVVVKPGSTFGPAKEFSITDISSSSVPGSNILKLKVDYTLKANLDKVSKKRLYTFTLDLFINKNTAGDKITGCYIDMTGATRKAVAASCKGYEGPPETQSGASYNENDGLYGTCTHDLPEVRNAAGAKVASNLCPPGQYLKNVKSEYNSALPKNTVVLECKTFSVGPCPDWSYVNKVNGTTGAAECVSLAQFYSSGQVLTTLAGRTPTTYVGITLNCPDADQVLRSIRTDGSLECIPKHIETICAANQYVYDIQKIDKNTFQGVCKDFVKLAGCPAGKYLQAAQSDGSPAAVGGCVDQTIPASCGPTEVMIGLNVNGTAKCKVNN</sequence>
<name>A0ABU5VPL1_9BACT</name>
<feature type="transmembrane region" description="Helical" evidence="1">
    <location>
        <begin position="12"/>
        <end position="34"/>
    </location>
</feature>
<proteinExistence type="predicted"/>
<dbReference type="RefSeq" id="WP_323574472.1">
    <property type="nucleotide sequence ID" value="NZ_JAYGJQ010000001.1"/>
</dbReference>
<dbReference type="Gene3D" id="3.30.700.10">
    <property type="entry name" value="Glycoprotein, Type 4 Pilin"/>
    <property type="match status" value="1"/>
</dbReference>
<evidence type="ECO:0000313" key="2">
    <source>
        <dbReference type="EMBL" id="MEA9354982.1"/>
    </source>
</evidence>
<keyword evidence="1" id="KW-1133">Transmembrane helix</keyword>
<evidence type="ECO:0000256" key="1">
    <source>
        <dbReference type="SAM" id="Phobius"/>
    </source>
</evidence>
<dbReference type="PROSITE" id="PS00409">
    <property type="entry name" value="PROKAR_NTER_METHYL"/>
    <property type="match status" value="1"/>
</dbReference>
<keyword evidence="3" id="KW-1185">Reference proteome</keyword>
<organism evidence="2 3">
    <name type="scientific">Bacteriovorax antarcticus</name>
    <dbReference type="NCBI Taxonomy" id="3088717"/>
    <lineage>
        <taxon>Bacteria</taxon>
        <taxon>Pseudomonadati</taxon>
        <taxon>Bdellovibrionota</taxon>
        <taxon>Bacteriovoracia</taxon>
        <taxon>Bacteriovoracales</taxon>
        <taxon>Bacteriovoracaceae</taxon>
        <taxon>Bacteriovorax</taxon>
    </lineage>
</organism>
<dbReference type="EMBL" id="JAYGJQ010000001">
    <property type="protein sequence ID" value="MEA9354982.1"/>
    <property type="molecule type" value="Genomic_DNA"/>
</dbReference>